<evidence type="ECO:0000313" key="1">
    <source>
        <dbReference type="EMBL" id="KRZ72602.1"/>
    </source>
</evidence>
<keyword evidence="2" id="KW-1185">Reference proteome</keyword>
<protein>
    <submittedName>
        <fullName evidence="1">Uncharacterized protein</fullName>
    </submittedName>
</protein>
<evidence type="ECO:0000313" key="2">
    <source>
        <dbReference type="Proteomes" id="UP000054843"/>
    </source>
</evidence>
<accession>A0A0V1MLR7</accession>
<proteinExistence type="predicted"/>
<dbReference type="AlphaFoldDB" id="A0A0V1MLR7"/>
<dbReference type="Proteomes" id="UP000054843">
    <property type="component" value="Unassembled WGS sequence"/>
</dbReference>
<comment type="caution">
    <text evidence="1">The sequence shown here is derived from an EMBL/GenBank/DDBJ whole genome shotgun (WGS) entry which is preliminary data.</text>
</comment>
<organism evidence="1 2">
    <name type="scientific">Trichinella papuae</name>
    <dbReference type="NCBI Taxonomy" id="268474"/>
    <lineage>
        <taxon>Eukaryota</taxon>
        <taxon>Metazoa</taxon>
        <taxon>Ecdysozoa</taxon>
        <taxon>Nematoda</taxon>
        <taxon>Enoplea</taxon>
        <taxon>Dorylaimia</taxon>
        <taxon>Trichinellida</taxon>
        <taxon>Trichinellidae</taxon>
        <taxon>Trichinella</taxon>
    </lineage>
</organism>
<sequence>MEPEQQPFVKVFQRYRSIFNGKANSGLEFINFEPFIQFYRSLFLMNSSLIYTIAIDCYHDDDD</sequence>
<name>A0A0V1MLR7_9BILA</name>
<gene>
    <name evidence="1" type="ORF">T10_11550</name>
</gene>
<dbReference type="EMBL" id="JYDO01000076">
    <property type="protein sequence ID" value="KRZ72602.1"/>
    <property type="molecule type" value="Genomic_DNA"/>
</dbReference>
<reference evidence="1 2" key="1">
    <citation type="submission" date="2015-01" db="EMBL/GenBank/DDBJ databases">
        <title>Evolution of Trichinella species and genotypes.</title>
        <authorList>
            <person name="Korhonen P.K."/>
            <person name="Edoardo P."/>
            <person name="Giuseppe L.R."/>
            <person name="Gasser R.B."/>
        </authorList>
    </citation>
    <scope>NUCLEOTIDE SEQUENCE [LARGE SCALE GENOMIC DNA]</scope>
    <source>
        <strain evidence="1">ISS1980</strain>
    </source>
</reference>